<organism evidence="1">
    <name type="scientific">Sesamum angustifolium</name>
    <dbReference type="NCBI Taxonomy" id="2727405"/>
    <lineage>
        <taxon>Eukaryota</taxon>
        <taxon>Viridiplantae</taxon>
        <taxon>Streptophyta</taxon>
        <taxon>Embryophyta</taxon>
        <taxon>Tracheophyta</taxon>
        <taxon>Spermatophyta</taxon>
        <taxon>Magnoliopsida</taxon>
        <taxon>eudicotyledons</taxon>
        <taxon>Gunneridae</taxon>
        <taxon>Pentapetalae</taxon>
        <taxon>asterids</taxon>
        <taxon>lamiids</taxon>
        <taxon>Lamiales</taxon>
        <taxon>Pedaliaceae</taxon>
        <taxon>Sesamum</taxon>
    </lineage>
</organism>
<gene>
    <name evidence="1" type="ORF">Sangu_0129400</name>
</gene>
<dbReference type="GO" id="GO:0051726">
    <property type="term" value="P:regulation of cell cycle"/>
    <property type="evidence" value="ECO:0007669"/>
    <property type="project" value="TreeGrafter"/>
</dbReference>
<dbReference type="Gene3D" id="2.130.10.10">
    <property type="entry name" value="YVTN repeat-like/Quinoprotein amine dehydrogenase"/>
    <property type="match status" value="1"/>
</dbReference>
<dbReference type="SUPFAM" id="SSF50978">
    <property type="entry name" value="WD40 repeat-like"/>
    <property type="match status" value="1"/>
</dbReference>
<dbReference type="PANTHER" id="PTHR22715">
    <property type="entry name" value="TRANSFORMING GROWTH FACTOR BETA REGULATED GENE 1"/>
    <property type="match status" value="1"/>
</dbReference>
<dbReference type="InterPro" id="IPR040092">
    <property type="entry name" value="TBRG1"/>
</dbReference>
<proteinExistence type="predicted"/>
<dbReference type="GO" id="GO:0005634">
    <property type="term" value="C:nucleus"/>
    <property type="evidence" value="ECO:0007669"/>
    <property type="project" value="TreeGrafter"/>
</dbReference>
<dbReference type="InterPro" id="IPR015943">
    <property type="entry name" value="WD40/YVTN_repeat-like_dom_sf"/>
</dbReference>
<comment type="caution">
    <text evidence="1">The sequence shown here is derived from an EMBL/GenBank/DDBJ whole genome shotgun (WGS) entry which is preliminary data.</text>
</comment>
<dbReference type="InterPro" id="IPR036322">
    <property type="entry name" value="WD40_repeat_dom_sf"/>
</dbReference>
<sequence length="421" mass="46704">MLVATKGAILAHVKEVTADSKRARFNCNSMDKLPSTHASSFARDFYIRKAGEHPLCLQGPKEWRTYGVPFMDWSCANCLANSRKMYLVRNICVERSSIQLTPDGESLVLLNSTKVPYCREGKLHCSCPACASDCFEENAVKIVKLRSGYASLVTRLETTQRICCFLVCEPNFLLAAEEGGKLKLWVMNSGWSGQKEDLYLPTFDCVFPSIVDLKRIPKSPNLVIGHNGYGEFGLWDIDKRHPVSRFSSPGMSVLECVPASIFRWQIKGERKTEVLINEIMDATRTWFSGRNENHVFSPKDKDVAIWLLISTVPHPDSQCYQPCGQEANLDRCWRIALLVNNTVIIGSALDGGDAAVTSDNHGIIGRSDGLVYMWELSTGTKLGNLHSFKGCRVSCITTDTSNSGALAIASGDQLLVYLQQS</sequence>
<dbReference type="PANTHER" id="PTHR22715:SF1">
    <property type="entry name" value="DNA BINDING PROTEIN"/>
    <property type="match status" value="1"/>
</dbReference>
<reference evidence="1" key="2">
    <citation type="journal article" date="2024" name="Plant">
        <title>Genomic evolution and insights into agronomic trait innovations of Sesamum species.</title>
        <authorList>
            <person name="Miao H."/>
            <person name="Wang L."/>
            <person name="Qu L."/>
            <person name="Liu H."/>
            <person name="Sun Y."/>
            <person name="Le M."/>
            <person name="Wang Q."/>
            <person name="Wei S."/>
            <person name="Zheng Y."/>
            <person name="Lin W."/>
            <person name="Duan Y."/>
            <person name="Cao H."/>
            <person name="Xiong S."/>
            <person name="Wang X."/>
            <person name="Wei L."/>
            <person name="Li C."/>
            <person name="Ma Q."/>
            <person name="Ju M."/>
            <person name="Zhao R."/>
            <person name="Li G."/>
            <person name="Mu C."/>
            <person name="Tian Q."/>
            <person name="Mei H."/>
            <person name="Zhang T."/>
            <person name="Gao T."/>
            <person name="Zhang H."/>
        </authorList>
    </citation>
    <scope>NUCLEOTIDE SEQUENCE</scope>
    <source>
        <strain evidence="1">G01</strain>
    </source>
</reference>
<accession>A0AAW2RMH1</accession>
<dbReference type="EMBL" id="JACGWK010000001">
    <property type="protein sequence ID" value="KAL0380651.1"/>
    <property type="molecule type" value="Genomic_DNA"/>
</dbReference>
<reference evidence="1" key="1">
    <citation type="submission" date="2020-06" db="EMBL/GenBank/DDBJ databases">
        <authorList>
            <person name="Li T."/>
            <person name="Hu X."/>
            <person name="Zhang T."/>
            <person name="Song X."/>
            <person name="Zhang H."/>
            <person name="Dai N."/>
            <person name="Sheng W."/>
            <person name="Hou X."/>
            <person name="Wei L."/>
        </authorList>
    </citation>
    <scope>NUCLEOTIDE SEQUENCE</scope>
    <source>
        <strain evidence="1">G01</strain>
        <tissue evidence="1">Leaf</tissue>
    </source>
</reference>
<protein>
    <submittedName>
        <fullName evidence="1">Uncharacterized protein</fullName>
    </submittedName>
</protein>
<dbReference type="AlphaFoldDB" id="A0AAW2RMH1"/>
<name>A0AAW2RMH1_9LAMI</name>
<evidence type="ECO:0000313" key="1">
    <source>
        <dbReference type="EMBL" id="KAL0380651.1"/>
    </source>
</evidence>